<dbReference type="AlphaFoldDB" id="A0A6H5H256"/>
<evidence type="ECO:0000313" key="1">
    <source>
        <dbReference type="EMBL" id="CAB0009578.1"/>
    </source>
</evidence>
<organism evidence="1 2">
    <name type="scientific">Nesidiocoris tenuis</name>
    <dbReference type="NCBI Taxonomy" id="355587"/>
    <lineage>
        <taxon>Eukaryota</taxon>
        <taxon>Metazoa</taxon>
        <taxon>Ecdysozoa</taxon>
        <taxon>Arthropoda</taxon>
        <taxon>Hexapoda</taxon>
        <taxon>Insecta</taxon>
        <taxon>Pterygota</taxon>
        <taxon>Neoptera</taxon>
        <taxon>Paraneoptera</taxon>
        <taxon>Hemiptera</taxon>
        <taxon>Heteroptera</taxon>
        <taxon>Panheteroptera</taxon>
        <taxon>Cimicomorpha</taxon>
        <taxon>Miridae</taxon>
        <taxon>Dicyphina</taxon>
        <taxon>Nesidiocoris</taxon>
    </lineage>
</organism>
<gene>
    <name evidence="1" type="ORF">NTEN_LOCUS14712</name>
</gene>
<evidence type="ECO:0000313" key="2">
    <source>
        <dbReference type="Proteomes" id="UP000479000"/>
    </source>
</evidence>
<proteinExistence type="predicted"/>
<protein>
    <submittedName>
        <fullName evidence="1">Uncharacterized protein</fullName>
    </submittedName>
</protein>
<dbReference type="EMBL" id="CADCXU010021835">
    <property type="protein sequence ID" value="CAB0009578.1"/>
    <property type="molecule type" value="Genomic_DNA"/>
</dbReference>
<reference evidence="1 2" key="1">
    <citation type="submission" date="2020-02" db="EMBL/GenBank/DDBJ databases">
        <authorList>
            <person name="Ferguson B K."/>
        </authorList>
    </citation>
    <scope>NUCLEOTIDE SEQUENCE [LARGE SCALE GENOMIC DNA]</scope>
</reference>
<keyword evidence="2" id="KW-1185">Reference proteome</keyword>
<accession>A0A6H5H256</accession>
<dbReference type="Proteomes" id="UP000479000">
    <property type="component" value="Unassembled WGS sequence"/>
</dbReference>
<name>A0A6H5H256_9HEMI</name>
<sequence>MTGNGAHHVRFRGVCDVVPNWFAMPGLNSNYLGTSNGSNFNNYVIRKSGKDKRERKHAQKNSR</sequence>
<feature type="non-terminal residue" evidence="1">
    <location>
        <position position="63"/>
    </location>
</feature>